<dbReference type="InterPro" id="IPR000121">
    <property type="entry name" value="PEP_util_C"/>
</dbReference>
<evidence type="ECO:0000259" key="17">
    <source>
        <dbReference type="Pfam" id="PF02896"/>
    </source>
</evidence>
<keyword evidence="9" id="KW-0067">ATP-binding</keyword>
<evidence type="ECO:0000256" key="13">
    <source>
        <dbReference type="PIRSR" id="PIRSR000853-2"/>
    </source>
</evidence>
<dbReference type="SUPFAM" id="SSF52009">
    <property type="entry name" value="Phosphohistidine domain"/>
    <property type="match status" value="1"/>
</dbReference>
<dbReference type="GO" id="GO:0050242">
    <property type="term" value="F:pyruvate, phosphate dikinase activity"/>
    <property type="evidence" value="ECO:0007669"/>
    <property type="project" value="UniProtKB-EC"/>
</dbReference>
<feature type="binding site" evidence="14">
    <location>
        <position position="653"/>
    </location>
    <ligand>
        <name>Mg(2+)</name>
        <dbReference type="ChEBI" id="CHEBI:18420"/>
    </ligand>
</feature>
<organism evidence="18 19">
    <name type="scientific">Desulfitobacterium dehalogenans</name>
    <dbReference type="NCBI Taxonomy" id="36854"/>
    <lineage>
        <taxon>Bacteria</taxon>
        <taxon>Bacillati</taxon>
        <taxon>Bacillota</taxon>
        <taxon>Clostridia</taxon>
        <taxon>Eubacteriales</taxon>
        <taxon>Desulfitobacteriaceae</taxon>
        <taxon>Desulfitobacterium</taxon>
    </lineage>
</organism>
<dbReference type="Proteomes" id="UP000553059">
    <property type="component" value="Unassembled WGS sequence"/>
</dbReference>
<sequence length="760" mass="84005">TSTQNERFAYDSYRRFIQMFGDVVLEVEHHEFEKILEDAKEKQSVHYDSELTAESLKGVVAGYKKLIQRRTGSPFPLDPMKQLEQAILAVFRSWNNDRANVYRRINGIPDNIGTAVNVQSMVFGNMGNDSGTGVAFTRNPSTGERALYGEYLMNAQGEDVVAGIRTPQPIKSLEDENKAIYAQFVETSNSLEAHYRDMQDIEFTIERGRLYILQTRNGKRTAPAAIRVAVELCREGVISKEEAIARIEPGQLGQLLHRRMDSEAKLEVIAKGLPASPGAASGKIVFDADDAERLGHAGEKVLLVRTETTPDDIHGILAAQGILTSRGGMTSHAAVVARHMGKPAVCGCEALRIDYTHNTVTIDGITYPEGTLFSIDGATGRVIKGEVPMIDPELSEEFKELLGWADEIRTLKVLANADNPRDAQKARDFGAQGIGLCRTEHMFMDPARIPIVQDMILAQTLPEREEALAKLLPMQEEDFYGILKVMAGFPVTIRLLDPPLHEFLPNVEELVVDITKLKMKGDHEEELYEKEALLRKVRALSEMNPMLGHRGCRLGITFPEIYAMQARAIFQASARLVKEGYEIYPEVMIPLVIHVKELAKLRKVTEEAAQAVMAEQGVTFSYTIGTMIEVPRAALTADEVATAADFFSFGTNDLTQTTLGFSRDDAEGKFLPAYLEQNILENNPFAVLDRNGVGKLMKMGVKLGREANPNLKVGICGEHGGDPSSIEFCHQIGLNYVSCSPFRVPIARLAAAQAKVNNQG</sequence>
<keyword evidence="18" id="KW-0670">Pyruvate</keyword>
<evidence type="ECO:0000256" key="6">
    <source>
        <dbReference type="ARBA" id="ARBA00022723"/>
    </source>
</evidence>
<evidence type="ECO:0000256" key="4">
    <source>
        <dbReference type="ARBA" id="ARBA00020138"/>
    </source>
</evidence>
<dbReference type="InterPro" id="IPR008279">
    <property type="entry name" value="PEP-util_enz_mobile_dom"/>
</dbReference>
<gene>
    <name evidence="18" type="ORF">GX523_13815</name>
</gene>
<dbReference type="InterPro" id="IPR040442">
    <property type="entry name" value="Pyrv_kinase-like_dom_sf"/>
</dbReference>
<feature type="binding site" evidence="13">
    <location>
        <position position="653"/>
    </location>
    <ligand>
        <name>substrate</name>
    </ligand>
</feature>
<evidence type="ECO:0000256" key="10">
    <source>
        <dbReference type="ARBA" id="ARBA00022842"/>
    </source>
</evidence>
<proteinExistence type="inferred from homology"/>
<dbReference type="InterPro" id="IPR010121">
    <property type="entry name" value="Pyruvate_phosphate_dikinase"/>
</dbReference>
<dbReference type="InterPro" id="IPR015813">
    <property type="entry name" value="Pyrv/PenolPyrv_kinase-like_dom"/>
</dbReference>
<feature type="domain" description="Pyruvate phosphate dikinase AMP/ATP-binding" evidence="16">
    <location>
        <begin position="81"/>
        <end position="180"/>
    </location>
</feature>
<feature type="binding site" evidence="13">
    <location>
        <position position="652"/>
    </location>
    <ligand>
        <name>substrate</name>
    </ligand>
</feature>
<dbReference type="Gene3D" id="1.20.80.30">
    <property type="match status" value="1"/>
</dbReference>
<dbReference type="AlphaFoldDB" id="A0A7C7D6Z7"/>
<dbReference type="Gene3D" id="3.50.30.10">
    <property type="entry name" value="Phosphohistidine domain"/>
    <property type="match status" value="1"/>
</dbReference>
<dbReference type="PIRSF" id="PIRSF000853">
    <property type="entry name" value="PPDK"/>
    <property type="match status" value="1"/>
</dbReference>
<feature type="domain" description="PEP-utilising enzyme C-terminal" evidence="17">
    <location>
        <begin position="395"/>
        <end position="755"/>
    </location>
</feature>
<evidence type="ECO:0000256" key="5">
    <source>
        <dbReference type="ARBA" id="ARBA00022679"/>
    </source>
</evidence>
<comment type="similarity">
    <text evidence="2">Belongs to the PEP-utilizing enzyme family.</text>
</comment>
<evidence type="ECO:0000256" key="11">
    <source>
        <dbReference type="ARBA" id="ARBA00032883"/>
    </source>
</evidence>
<feature type="domain" description="PEP-utilising enzyme mobile" evidence="15">
    <location>
        <begin position="299"/>
        <end position="365"/>
    </location>
</feature>
<feature type="active site" description="Proton donor" evidence="12">
    <location>
        <position position="716"/>
    </location>
</feature>
<accession>A0A7C7D6Z7</accession>
<dbReference type="SUPFAM" id="SSF51621">
    <property type="entry name" value="Phosphoenolpyruvate/pyruvate domain"/>
    <property type="match status" value="1"/>
</dbReference>
<evidence type="ECO:0000256" key="2">
    <source>
        <dbReference type="ARBA" id="ARBA00007837"/>
    </source>
</evidence>
<evidence type="ECO:0000313" key="19">
    <source>
        <dbReference type="Proteomes" id="UP000553059"/>
    </source>
</evidence>
<evidence type="ECO:0000313" key="18">
    <source>
        <dbReference type="EMBL" id="HHY27794.1"/>
    </source>
</evidence>
<dbReference type="Pfam" id="PF02896">
    <property type="entry name" value="PEP-utilizers_C"/>
    <property type="match status" value="1"/>
</dbReference>
<comment type="caution">
    <text evidence="18">The sequence shown here is derived from an EMBL/GenBank/DDBJ whole genome shotgun (WGS) entry which is preliminary data.</text>
</comment>
<feature type="binding site" evidence="14">
    <location>
        <position position="629"/>
    </location>
    <ligand>
        <name>Mg(2+)</name>
        <dbReference type="ChEBI" id="CHEBI:18420"/>
    </ligand>
</feature>
<feature type="domain" description="Pyruvate phosphate dikinase AMP/ATP-binding" evidence="16">
    <location>
        <begin position="184"/>
        <end position="223"/>
    </location>
</feature>
<dbReference type="EMBL" id="DUTF01000299">
    <property type="protein sequence ID" value="HHY27794.1"/>
    <property type="molecule type" value="Genomic_DNA"/>
</dbReference>
<dbReference type="SUPFAM" id="SSF56059">
    <property type="entry name" value="Glutathione synthetase ATP-binding domain-like"/>
    <property type="match status" value="1"/>
</dbReference>
<dbReference type="PROSITE" id="PS00742">
    <property type="entry name" value="PEP_ENZYMES_2"/>
    <property type="match status" value="1"/>
</dbReference>
<name>A0A7C7D6Z7_9FIRM</name>
<dbReference type="GO" id="GO:0046872">
    <property type="term" value="F:metal ion binding"/>
    <property type="evidence" value="ECO:0007669"/>
    <property type="project" value="UniProtKB-KW"/>
</dbReference>
<evidence type="ECO:0000256" key="3">
    <source>
        <dbReference type="ARBA" id="ARBA00011994"/>
    </source>
</evidence>
<dbReference type="Pfam" id="PF01326">
    <property type="entry name" value="PPDK_N"/>
    <property type="match status" value="2"/>
</dbReference>
<feature type="binding site" evidence="13">
    <location>
        <position position="438"/>
    </location>
    <ligand>
        <name>substrate</name>
    </ligand>
</feature>
<evidence type="ECO:0000256" key="9">
    <source>
        <dbReference type="ARBA" id="ARBA00022840"/>
    </source>
</evidence>
<feature type="binding site" evidence="13">
    <location>
        <position position="650"/>
    </location>
    <ligand>
        <name>substrate</name>
    </ligand>
</feature>
<reference evidence="18 19" key="1">
    <citation type="journal article" date="2020" name="Biotechnol. Biofuels">
        <title>New insights from the biogas microbiome by comprehensive genome-resolved metagenomics of nearly 1600 species originating from multiple anaerobic digesters.</title>
        <authorList>
            <person name="Campanaro S."/>
            <person name="Treu L."/>
            <person name="Rodriguez-R L.M."/>
            <person name="Kovalovszki A."/>
            <person name="Ziels R.M."/>
            <person name="Maus I."/>
            <person name="Zhu X."/>
            <person name="Kougias P.G."/>
            <person name="Basile A."/>
            <person name="Luo G."/>
            <person name="Schluter A."/>
            <person name="Konstantinidis K.T."/>
            <person name="Angelidaki I."/>
        </authorList>
    </citation>
    <scope>NUCLEOTIDE SEQUENCE [LARGE SCALE GENOMIC DNA]</scope>
    <source>
        <strain evidence="18">AS05jafATM_4</strain>
    </source>
</reference>
<dbReference type="NCBIfam" id="TIGR01828">
    <property type="entry name" value="pyru_phos_dikin"/>
    <property type="match status" value="1"/>
</dbReference>
<evidence type="ECO:0000259" key="15">
    <source>
        <dbReference type="Pfam" id="PF00391"/>
    </source>
</evidence>
<comment type="cofactor">
    <cofactor evidence="1 14">
        <name>Mg(2+)</name>
        <dbReference type="ChEBI" id="CHEBI:18420"/>
    </cofactor>
</comment>
<dbReference type="InterPro" id="IPR018274">
    <property type="entry name" value="PEP_util_AS"/>
</dbReference>
<keyword evidence="8 18" id="KW-0418">Kinase</keyword>
<evidence type="ECO:0000256" key="8">
    <source>
        <dbReference type="ARBA" id="ARBA00022777"/>
    </source>
</evidence>
<dbReference type="InterPro" id="IPR023151">
    <property type="entry name" value="PEP_util_CS"/>
</dbReference>
<feature type="binding site" evidence="13">
    <location>
        <position position="494"/>
    </location>
    <ligand>
        <name>substrate</name>
    </ligand>
</feature>
<feature type="active site" description="Tele-phosphohistidine intermediate" evidence="12">
    <location>
        <position position="332"/>
    </location>
</feature>
<dbReference type="Pfam" id="PF00391">
    <property type="entry name" value="PEP-utilizers"/>
    <property type="match status" value="1"/>
</dbReference>
<evidence type="ECO:0000256" key="7">
    <source>
        <dbReference type="ARBA" id="ARBA00022741"/>
    </source>
</evidence>
<keyword evidence="5 18" id="KW-0808">Transferase</keyword>
<dbReference type="GO" id="GO:0005524">
    <property type="term" value="F:ATP binding"/>
    <property type="evidence" value="ECO:0007669"/>
    <property type="project" value="UniProtKB-KW"/>
</dbReference>
<dbReference type="PANTHER" id="PTHR22931">
    <property type="entry name" value="PHOSPHOENOLPYRUVATE DIKINASE-RELATED"/>
    <property type="match status" value="1"/>
</dbReference>
<evidence type="ECO:0000256" key="1">
    <source>
        <dbReference type="ARBA" id="ARBA00001946"/>
    </source>
</evidence>
<evidence type="ECO:0000256" key="12">
    <source>
        <dbReference type="PIRSR" id="PIRSR000853-1"/>
    </source>
</evidence>
<keyword evidence="7" id="KW-0547">Nucleotide-binding</keyword>
<dbReference type="InterPro" id="IPR036637">
    <property type="entry name" value="Phosphohistidine_dom_sf"/>
</dbReference>
<dbReference type="Gene3D" id="1.10.189.10">
    <property type="entry name" value="Pyruvate Phosphate Dikinase, domain 2"/>
    <property type="match status" value="1"/>
</dbReference>
<keyword evidence="6 14" id="KW-0479">Metal-binding</keyword>
<dbReference type="Gene3D" id="3.30.470.20">
    <property type="entry name" value="ATP-grasp fold, B domain"/>
    <property type="match status" value="1"/>
</dbReference>
<dbReference type="PROSITE" id="PS00370">
    <property type="entry name" value="PEP_ENZYMES_PHOS_SITE"/>
    <property type="match status" value="1"/>
</dbReference>
<protein>
    <recommendedName>
        <fullName evidence="4">Pyruvate, phosphate dikinase</fullName>
        <ecNumber evidence="3">2.7.9.1</ecNumber>
    </recommendedName>
    <alternativeName>
        <fullName evidence="11">Pyruvate, orthophosphate dikinase</fullName>
    </alternativeName>
</protein>
<keyword evidence="10 14" id="KW-0460">Magnesium</keyword>
<dbReference type="GO" id="GO:0016301">
    <property type="term" value="F:kinase activity"/>
    <property type="evidence" value="ECO:0007669"/>
    <property type="project" value="UniProtKB-KW"/>
</dbReference>
<evidence type="ECO:0000259" key="16">
    <source>
        <dbReference type="Pfam" id="PF01326"/>
    </source>
</evidence>
<feature type="non-terminal residue" evidence="18">
    <location>
        <position position="1"/>
    </location>
</feature>
<dbReference type="InterPro" id="IPR002192">
    <property type="entry name" value="PPDK_AMP/ATP-bd"/>
</dbReference>
<evidence type="ECO:0000256" key="14">
    <source>
        <dbReference type="PIRSR" id="PIRSR000853-3"/>
    </source>
</evidence>
<feature type="binding site" evidence="13">
    <location>
        <position position="651"/>
    </location>
    <ligand>
        <name>substrate</name>
    </ligand>
</feature>
<dbReference type="EC" id="2.7.9.1" evidence="3"/>
<dbReference type="Gene3D" id="3.20.20.60">
    <property type="entry name" value="Phosphoenolpyruvate-binding domains"/>
    <property type="match status" value="1"/>
</dbReference>
<feature type="binding site" evidence="13">
    <location>
        <position position="629"/>
    </location>
    <ligand>
        <name>substrate</name>
    </ligand>
</feature>
<dbReference type="PANTHER" id="PTHR22931:SF9">
    <property type="entry name" value="PYRUVATE, PHOSPHATE DIKINASE 1, CHLOROPLASTIC"/>
    <property type="match status" value="1"/>
</dbReference>